<dbReference type="AlphaFoldDB" id="A0A917U450"/>
<comment type="caution">
    <text evidence="1">The sequence shown here is derived from an EMBL/GenBank/DDBJ whole genome shotgun (WGS) entry which is preliminary data.</text>
</comment>
<sequence>MTTSTWTITCTGRAVDARNEPTGDPCGKTYTRRTVTIGGPDPRYDGWGVVPLPDDMYLTAARAAGWGVHVDGDVVEAMCPRCKRPSKETTALLRELQQSITIPGADTPATP</sequence>
<evidence type="ECO:0000313" key="2">
    <source>
        <dbReference type="Proteomes" id="UP000642070"/>
    </source>
</evidence>
<proteinExistence type="predicted"/>
<accession>A0A917U450</accession>
<dbReference type="EMBL" id="BMPI01000035">
    <property type="protein sequence ID" value="GGM53713.1"/>
    <property type="molecule type" value="Genomic_DNA"/>
</dbReference>
<dbReference type="Proteomes" id="UP000642070">
    <property type="component" value="Unassembled WGS sequence"/>
</dbReference>
<protein>
    <submittedName>
        <fullName evidence="1">Uncharacterized protein</fullName>
    </submittedName>
</protein>
<reference evidence="1" key="2">
    <citation type="submission" date="2020-09" db="EMBL/GenBank/DDBJ databases">
        <authorList>
            <person name="Sun Q."/>
            <person name="Ohkuma M."/>
        </authorList>
    </citation>
    <scope>NUCLEOTIDE SEQUENCE</scope>
    <source>
        <strain evidence="1">JCM 19831</strain>
    </source>
</reference>
<reference evidence="1" key="1">
    <citation type="journal article" date="2014" name="Int. J. Syst. Evol. Microbiol.">
        <title>Complete genome sequence of Corynebacterium casei LMG S-19264T (=DSM 44701T), isolated from a smear-ripened cheese.</title>
        <authorList>
            <consortium name="US DOE Joint Genome Institute (JGI-PGF)"/>
            <person name="Walter F."/>
            <person name="Albersmeier A."/>
            <person name="Kalinowski J."/>
            <person name="Ruckert C."/>
        </authorList>
    </citation>
    <scope>NUCLEOTIDE SEQUENCE</scope>
    <source>
        <strain evidence="1">JCM 19831</strain>
    </source>
</reference>
<evidence type="ECO:0000313" key="1">
    <source>
        <dbReference type="EMBL" id="GGM53713.1"/>
    </source>
</evidence>
<dbReference type="RefSeq" id="WP_190253721.1">
    <property type="nucleotide sequence ID" value="NZ_BMPI01000035.1"/>
</dbReference>
<keyword evidence="2" id="KW-1185">Reference proteome</keyword>
<gene>
    <name evidence="1" type="ORF">GCM10007977_064150</name>
</gene>
<organism evidence="1 2">
    <name type="scientific">Dactylosporangium sucinum</name>
    <dbReference type="NCBI Taxonomy" id="1424081"/>
    <lineage>
        <taxon>Bacteria</taxon>
        <taxon>Bacillati</taxon>
        <taxon>Actinomycetota</taxon>
        <taxon>Actinomycetes</taxon>
        <taxon>Micromonosporales</taxon>
        <taxon>Micromonosporaceae</taxon>
        <taxon>Dactylosporangium</taxon>
    </lineage>
</organism>
<name>A0A917U450_9ACTN</name>